<dbReference type="EMBL" id="ML208364">
    <property type="protein sequence ID" value="TFK67877.1"/>
    <property type="molecule type" value="Genomic_DNA"/>
</dbReference>
<accession>A0ACD3AQS2</accession>
<dbReference type="Proteomes" id="UP000308600">
    <property type="component" value="Unassembled WGS sequence"/>
</dbReference>
<gene>
    <name evidence="1" type="ORF">BDN72DRAFT_842468</name>
</gene>
<protein>
    <submittedName>
        <fullName evidence="1">Uncharacterized protein</fullName>
    </submittedName>
</protein>
<name>A0ACD3AQS2_9AGAR</name>
<evidence type="ECO:0000313" key="2">
    <source>
        <dbReference type="Proteomes" id="UP000308600"/>
    </source>
</evidence>
<evidence type="ECO:0000313" key="1">
    <source>
        <dbReference type="EMBL" id="TFK67877.1"/>
    </source>
</evidence>
<organism evidence="1 2">
    <name type="scientific">Pluteus cervinus</name>
    <dbReference type="NCBI Taxonomy" id="181527"/>
    <lineage>
        <taxon>Eukaryota</taxon>
        <taxon>Fungi</taxon>
        <taxon>Dikarya</taxon>
        <taxon>Basidiomycota</taxon>
        <taxon>Agaricomycotina</taxon>
        <taxon>Agaricomycetes</taxon>
        <taxon>Agaricomycetidae</taxon>
        <taxon>Agaricales</taxon>
        <taxon>Pluteineae</taxon>
        <taxon>Pluteaceae</taxon>
        <taxon>Pluteus</taxon>
    </lineage>
</organism>
<sequence length="303" mass="34107">MTTSGTSPTDEDGAKLEREGALWDALREEHFETIEQLPLTLYRQLALLRELDQQSETFRADVVPTLHSYLFRRANLAKKSASSSNARVQVQDHTTSNLGHGNRPTWEILGQLAHLSENVLRISEEKVNLAIAAHDSVERHIRLLDQAIHEQQLILSSSTTGSLATPIILPDLSVPRWARSSRSTCNLSEDEALAEIEPILEGPSKPKDSGPSDRSKVPGPRRPSRKLDASQDVLSQSALATDDADSQEQRYCYCNRVSFGQMIACDDGRCRREWFHLECTNFTVPPEGKWYCEDCTARKRKRK</sequence>
<reference evidence="1 2" key="1">
    <citation type="journal article" date="2019" name="Nat. Ecol. Evol.">
        <title>Megaphylogeny resolves global patterns of mushroom evolution.</title>
        <authorList>
            <person name="Varga T."/>
            <person name="Krizsan K."/>
            <person name="Foldi C."/>
            <person name="Dima B."/>
            <person name="Sanchez-Garcia M."/>
            <person name="Sanchez-Ramirez S."/>
            <person name="Szollosi G.J."/>
            <person name="Szarkandi J.G."/>
            <person name="Papp V."/>
            <person name="Albert L."/>
            <person name="Andreopoulos W."/>
            <person name="Angelini C."/>
            <person name="Antonin V."/>
            <person name="Barry K.W."/>
            <person name="Bougher N.L."/>
            <person name="Buchanan P."/>
            <person name="Buyck B."/>
            <person name="Bense V."/>
            <person name="Catcheside P."/>
            <person name="Chovatia M."/>
            <person name="Cooper J."/>
            <person name="Damon W."/>
            <person name="Desjardin D."/>
            <person name="Finy P."/>
            <person name="Geml J."/>
            <person name="Haridas S."/>
            <person name="Hughes K."/>
            <person name="Justo A."/>
            <person name="Karasinski D."/>
            <person name="Kautmanova I."/>
            <person name="Kiss B."/>
            <person name="Kocsube S."/>
            <person name="Kotiranta H."/>
            <person name="LaButti K.M."/>
            <person name="Lechner B.E."/>
            <person name="Liimatainen K."/>
            <person name="Lipzen A."/>
            <person name="Lukacs Z."/>
            <person name="Mihaltcheva S."/>
            <person name="Morgado L.N."/>
            <person name="Niskanen T."/>
            <person name="Noordeloos M.E."/>
            <person name="Ohm R.A."/>
            <person name="Ortiz-Santana B."/>
            <person name="Ovrebo C."/>
            <person name="Racz N."/>
            <person name="Riley R."/>
            <person name="Savchenko A."/>
            <person name="Shiryaev A."/>
            <person name="Soop K."/>
            <person name="Spirin V."/>
            <person name="Szebenyi C."/>
            <person name="Tomsovsky M."/>
            <person name="Tulloss R.E."/>
            <person name="Uehling J."/>
            <person name="Grigoriev I.V."/>
            <person name="Vagvolgyi C."/>
            <person name="Papp T."/>
            <person name="Martin F.M."/>
            <person name="Miettinen O."/>
            <person name="Hibbett D.S."/>
            <person name="Nagy L.G."/>
        </authorList>
    </citation>
    <scope>NUCLEOTIDE SEQUENCE [LARGE SCALE GENOMIC DNA]</scope>
    <source>
        <strain evidence="1 2">NL-1719</strain>
    </source>
</reference>
<keyword evidence="2" id="KW-1185">Reference proteome</keyword>
<proteinExistence type="predicted"/>